<dbReference type="AlphaFoldDB" id="A0A5C1I0P7"/>
<reference evidence="2" key="1">
    <citation type="submission" date="2019-08" db="EMBL/GenBank/DDBJ databases">
        <title>Comparative genome analysis confer to the adaptation heavy metal polluted environment.</title>
        <authorList>
            <person name="Li Y."/>
        </authorList>
    </citation>
    <scope>NUCLEOTIDE SEQUENCE [LARGE SCALE GENOMIC DNA]</scope>
    <source>
        <strain evidence="2">P1</strain>
    </source>
</reference>
<dbReference type="InterPro" id="IPR037883">
    <property type="entry name" value="Knr4/Smi1-like_sf"/>
</dbReference>
<dbReference type="InterPro" id="IPR018958">
    <property type="entry name" value="Knr4/Smi1-like_dom"/>
</dbReference>
<dbReference type="EMBL" id="CP043450">
    <property type="protein sequence ID" value="QEM11516.1"/>
    <property type="molecule type" value="Genomic_DNA"/>
</dbReference>
<organism evidence="2 3">
    <name type="scientific">Mucilaginibacter rubeus</name>
    <dbReference type="NCBI Taxonomy" id="2027860"/>
    <lineage>
        <taxon>Bacteria</taxon>
        <taxon>Pseudomonadati</taxon>
        <taxon>Bacteroidota</taxon>
        <taxon>Sphingobacteriia</taxon>
        <taxon>Sphingobacteriales</taxon>
        <taxon>Sphingobacteriaceae</taxon>
        <taxon>Mucilaginibacter</taxon>
    </lineage>
</organism>
<feature type="domain" description="Knr4/Smi1-like" evidence="1">
    <location>
        <begin position="28"/>
        <end position="155"/>
    </location>
</feature>
<dbReference type="RefSeq" id="WP_112568013.1">
    <property type="nucleotide sequence ID" value="NZ_CP043450.1"/>
</dbReference>
<dbReference type="OrthoDB" id="1148097at2"/>
<keyword evidence="3" id="KW-1185">Reference proteome</keyword>
<dbReference type="Pfam" id="PF09346">
    <property type="entry name" value="SMI1_KNR4"/>
    <property type="match status" value="1"/>
</dbReference>
<dbReference type="Gene3D" id="3.40.1580.10">
    <property type="entry name" value="SMI1/KNR4-like"/>
    <property type="match status" value="1"/>
</dbReference>
<dbReference type="SUPFAM" id="SSF160631">
    <property type="entry name" value="SMI1/KNR4-like"/>
    <property type="match status" value="1"/>
</dbReference>
<evidence type="ECO:0000313" key="3">
    <source>
        <dbReference type="Proteomes" id="UP000251402"/>
    </source>
</evidence>
<name>A0A5C1I0P7_9SPHI</name>
<evidence type="ECO:0000259" key="1">
    <source>
        <dbReference type="Pfam" id="PF09346"/>
    </source>
</evidence>
<gene>
    <name evidence="2" type="ORF">DEO27_016285</name>
</gene>
<protein>
    <recommendedName>
        <fullName evidence="1">Knr4/Smi1-like domain-containing protein</fullName>
    </recommendedName>
</protein>
<accession>A0A5C1I0P7</accession>
<evidence type="ECO:0000313" key="2">
    <source>
        <dbReference type="EMBL" id="QEM11516.1"/>
    </source>
</evidence>
<sequence length="164" mass="18461">MIEKLKLIGGVEKNLFCADDEQQIQNAFLNIEAIFNSHLPQSYKDFYINIGAFSFLELVCAKCIDVNPVMLKGNKISVGDFYCITGNDGSSITEVLSTFEEQLPVGLLPICDGELGDIICMSLREADYEYVYYFHHESPLGNDLFLIATNFVAFVMKLEIYEEG</sequence>
<proteinExistence type="predicted"/>
<dbReference type="Proteomes" id="UP000251402">
    <property type="component" value="Chromosome"/>
</dbReference>
<dbReference type="KEGG" id="mrub:DEO27_016285"/>